<dbReference type="Gene3D" id="2.30.30.60">
    <property type="match status" value="1"/>
</dbReference>
<dbReference type="InterPro" id="IPR011066">
    <property type="entry name" value="MscS_channel_C_sf"/>
</dbReference>
<evidence type="ECO:0000259" key="8">
    <source>
        <dbReference type="Pfam" id="PF00924"/>
    </source>
</evidence>
<keyword evidence="3" id="KW-1003">Cell membrane</keyword>
<reference evidence="11 12" key="1">
    <citation type="journal article" date="2024" name="Int. J. Mol. Sci.">
        <title>Exploration of Alicyclobacillus spp. Genome in Search of Antibiotic Resistance.</title>
        <authorList>
            <person name="Bucka-Kolendo J."/>
            <person name="Kiousi D.E."/>
            <person name="Dekowska A."/>
            <person name="Mikolajczuk-Szczyrba A."/>
            <person name="Karadedos D.M."/>
            <person name="Michael P."/>
            <person name="Galanis A."/>
            <person name="Sokolowska B."/>
        </authorList>
    </citation>
    <scope>NUCLEOTIDE SEQUENCE [LARGE SCALE GENOMIC DNA]</scope>
    <source>
        <strain evidence="11 12">KKP 3000</strain>
    </source>
</reference>
<feature type="transmembrane region" description="Helical" evidence="7">
    <location>
        <begin position="71"/>
        <end position="90"/>
    </location>
</feature>
<evidence type="ECO:0000313" key="11">
    <source>
        <dbReference type="EMBL" id="MFB5190905.1"/>
    </source>
</evidence>
<dbReference type="InterPro" id="IPR023408">
    <property type="entry name" value="MscS_beta-dom_sf"/>
</dbReference>
<organism evidence="11 12">
    <name type="scientific">Alicyclobacillus fastidiosus</name>
    <dbReference type="NCBI Taxonomy" id="392011"/>
    <lineage>
        <taxon>Bacteria</taxon>
        <taxon>Bacillati</taxon>
        <taxon>Bacillota</taxon>
        <taxon>Bacilli</taxon>
        <taxon>Bacillales</taxon>
        <taxon>Alicyclobacillaceae</taxon>
        <taxon>Alicyclobacillus</taxon>
    </lineage>
</organism>
<protein>
    <submittedName>
        <fullName evidence="11">Mechanosensitive ion channel family protein</fullName>
    </submittedName>
</protein>
<feature type="domain" description="Mechanosensitive ion channel MscS C-terminal" evidence="9">
    <location>
        <begin position="191"/>
        <end position="275"/>
    </location>
</feature>
<gene>
    <name evidence="11" type="ORF">KKP3000_004401</name>
</gene>
<keyword evidence="6 7" id="KW-0472">Membrane</keyword>
<dbReference type="InterPro" id="IPR049142">
    <property type="entry name" value="MS_channel_1st"/>
</dbReference>
<name>A0ABV5AGD9_9BACL</name>
<dbReference type="Pfam" id="PF21082">
    <property type="entry name" value="MS_channel_3rd"/>
    <property type="match status" value="1"/>
</dbReference>
<feature type="transmembrane region" description="Helical" evidence="7">
    <location>
        <begin position="32"/>
        <end position="50"/>
    </location>
</feature>
<dbReference type="InterPro" id="IPR010920">
    <property type="entry name" value="LSM_dom_sf"/>
</dbReference>
<evidence type="ECO:0000259" key="10">
    <source>
        <dbReference type="Pfam" id="PF21088"/>
    </source>
</evidence>
<dbReference type="Proteomes" id="UP001579974">
    <property type="component" value="Unassembled WGS sequence"/>
</dbReference>
<dbReference type="PANTHER" id="PTHR30460:SF0">
    <property type="entry name" value="MODERATE CONDUCTANCE MECHANOSENSITIVE CHANNEL YBIO"/>
    <property type="match status" value="1"/>
</dbReference>
<dbReference type="EMBL" id="JBDXSU010000008">
    <property type="protein sequence ID" value="MFB5190905.1"/>
    <property type="molecule type" value="Genomic_DNA"/>
</dbReference>
<evidence type="ECO:0000256" key="7">
    <source>
        <dbReference type="SAM" id="Phobius"/>
    </source>
</evidence>
<keyword evidence="4 7" id="KW-0812">Transmembrane</keyword>
<accession>A0ABV5AGD9</accession>
<comment type="caution">
    <text evidence="11">The sequence shown here is derived from an EMBL/GenBank/DDBJ whole genome shotgun (WGS) entry which is preliminary data.</text>
</comment>
<dbReference type="Gene3D" id="1.10.287.1260">
    <property type="match status" value="1"/>
</dbReference>
<dbReference type="InterPro" id="IPR011014">
    <property type="entry name" value="MscS_channel_TM-2"/>
</dbReference>
<dbReference type="PANTHER" id="PTHR30460">
    <property type="entry name" value="MODERATE CONDUCTANCE MECHANOSENSITIVE CHANNEL YBIO"/>
    <property type="match status" value="1"/>
</dbReference>
<dbReference type="Pfam" id="PF00924">
    <property type="entry name" value="MS_channel_2nd"/>
    <property type="match status" value="1"/>
</dbReference>
<proteinExistence type="inferred from homology"/>
<dbReference type="SUPFAM" id="SSF82689">
    <property type="entry name" value="Mechanosensitive channel protein MscS (YggB), C-terminal domain"/>
    <property type="match status" value="1"/>
</dbReference>
<evidence type="ECO:0000256" key="5">
    <source>
        <dbReference type="ARBA" id="ARBA00022989"/>
    </source>
</evidence>
<evidence type="ECO:0000313" key="12">
    <source>
        <dbReference type="Proteomes" id="UP001579974"/>
    </source>
</evidence>
<dbReference type="InterPro" id="IPR006685">
    <property type="entry name" value="MscS_channel_2nd"/>
</dbReference>
<evidence type="ECO:0000256" key="1">
    <source>
        <dbReference type="ARBA" id="ARBA00004651"/>
    </source>
</evidence>
<dbReference type="RefSeq" id="WP_275474672.1">
    <property type="nucleotide sequence ID" value="NZ_CP162940.1"/>
</dbReference>
<dbReference type="Gene3D" id="3.30.70.100">
    <property type="match status" value="1"/>
</dbReference>
<dbReference type="InterPro" id="IPR045276">
    <property type="entry name" value="YbiO_bact"/>
</dbReference>
<dbReference type="Pfam" id="PF21088">
    <property type="entry name" value="MS_channel_1st"/>
    <property type="match status" value="1"/>
</dbReference>
<evidence type="ECO:0000256" key="4">
    <source>
        <dbReference type="ARBA" id="ARBA00022692"/>
    </source>
</evidence>
<dbReference type="InterPro" id="IPR049278">
    <property type="entry name" value="MS_channel_C"/>
</dbReference>
<keyword evidence="12" id="KW-1185">Reference proteome</keyword>
<evidence type="ECO:0000256" key="3">
    <source>
        <dbReference type="ARBA" id="ARBA00022475"/>
    </source>
</evidence>
<feature type="domain" description="Mechanosensitive ion channel MscS" evidence="8">
    <location>
        <begin position="121"/>
        <end position="185"/>
    </location>
</feature>
<feature type="transmembrane region" description="Helical" evidence="7">
    <location>
        <begin position="96"/>
        <end position="116"/>
    </location>
</feature>
<evidence type="ECO:0000256" key="2">
    <source>
        <dbReference type="ARBA" id="ARBA00008017"/>
    </source>
</evidence>
<feature type="domain" description="Mechanosensitive ion channel transmembrane helices 2/3" evidence="10">
    <location>
        <begin position="78"/>
        <end position="119"/>
    </location>
</feature>
<comment type="similarity">
    <text evidence="2">Belongs to the MscS (TC 1.A.23) family.</text>
</comment>
<sequence length="299" mass="32787">MQESLTWWQQFKHDLVDPQHIESLLIGVGEDLIRVIALYVIARIIIRLALKLTRRLLRLQRSRMDKRRVDTLDSLFGNIIRYTVFFLFIVESLAVFHLNIATLLAGAGVVGLAVGFGAQGLIKDLITGLFILFEDQYGVGDTVQINGFTGTVMSIGVRLTRVQAWTGEVEIIPNGQIETVTNYSRTNSLAVIEVGVSYGANLAQAMKIIEDVLATLKRDEADIVGDVSISGVQELRESDVLIRATAVCASTKQVGVQRKAQQRIKEAFDEAGIEIPVAHRTVVLKGDVSALNGGNHHAG</sequence>
<dbReference type="SUPFAM" id="SSF50182">
    <property type="entry name" value="Sm-like ribonucleoproteins"/>
    <property type="match status" value="1"/>
</dbReference>
<dbReference type="SUPFAM" id="SSF82861">
    <property type="entry name" value="Mechanosensitive channel protein MscS (YggB), transmembrane region"/>
    <property type="match status" value="1"/>
</dbReference>
<evidence type="ECO:0000256" key="6">
    <source>
        <dbReference type="ARBA" id="ARBA00023136"/>
    </source>
</evidence>
<evidence type="ECO:0000259" key="9">
    <source>
        <dbReference type="Pfam" id="PF21082"/>
    </source>
</evidence>
<comment type="subcellular location">
    <subcellularLocation>
        <location evidence="1">Cell membrane</location>
        <topology evidence="1">Multi-pass membrane protein</topology>
    </subcellularLocation>
</comment>
<keyword evidence="5 7" id="KW-1133">Transmembrane helix</keyword>